<accession>A0AA86QM56</accession>
<evidence type="ECO:0000313" key="2">
    <source>
        <dbReference type="EMBL" id="CAI9954260.1"/>
    </source>
</evidence>
<dbReference type="AlphaFoldDB" id="A0AA86QM56"/>
<evidence type="ECO:0000313" key="3">
    <source>
        <dbReference type="EMBL" id="CAL6095352.1"/>
    </source>
</evidence>
<feature type="coiled-coil region" evidence="1">
    <location>
        <begin position="298"/>
        <end position="397"/>
    </location>
</feature>
<comment type="caution">
    <text evidence="2">The sequence shown here is derived from an EMBL/GenBank/DDBJ whole genome shotgun (WGS) entry which is preliminary data.</text>
</comment>
<proteinExistence type="predicted"/>
<evidence type="ECO:0000256" key="1">
    <source>
        <dbReference type="SAM" id="Coils"/>
    </source>
</evidence>
<reference evidence="3 4" key="2">
    <citation type="submission" date="2024-07" db="EMBL/GenBank/DDBJ databases">
        <authorList>
            <person name="Akdeniz Z."/>
        </authorList>
    </citation>
    <scope>NUCLEOTIDE SEQUENCE [LARGE SCALE GENOMIC DNA]</scope>
</reference>
<sequence length="404" mass="46521">MQPALELAAQALAAIDLKALADAAQNKTPLNPEQIAFQVQQLNLAVAVVQNAAGLPVTDKPKYQQYIDDFVQIQKIKQQIAEAEPVLTQMCEQAAKLDQQIQQQELDIQNLSKMKMDQLSQEELQKLIVQTALKYNSELRALQEQNEQEQAQLERDMEEANAKKAELTKSIQITQDKIKQVEQQRRDYEQDYAKRLAQVQDSIQKEEQSITEQITRIKAQIEENSLIVNQTTAENSQLTEKIAELKNEQKQIKEQYEQDVEKENKKFDAVCQKFQIKKTGAAAQTLNVLKQAGNNNVEAVQKARREELMKKADTLKQEIEKKSKNLQQIEDNTKKLEEMETQLNNQIQLLQFKHQQLEQKYSKTQDKDLINNLRKKAAENEERIKELNQQLRGQRKAGGMGKSQ</sequence>
<feature type="coiled-coil region" evidence="1">
    <location>
        <begin position="87"/>
        <end position="198"/>
    </location>
</feature>
<dbReference type="EMBL" id="CATOUU010000846">
    <property type="protein sequence ID" value="CAI9954260.1"/>
    <property type="molecule type" value="Genomic_DNA"/>
</dbReference>
<protein>
    <submittedName>
        <fullName evidence="3">Hypothetical_protein</fullName>
    </submittedName>
</protein>
<feature type="coiled-coil region" evidence="1">
    <location>
        <begin position="228"/>
        <end position="273"/>
    </location>
</feature>
<keyword evidence="1" id="KW-0175">Coiled coil</keyword>
<keyword evidence="4" id="KW-1185">Reference proteome</keyword>
<name>A0AA86QM56_9EUKA</name>
<evidence type="ECO:0000313" key="4">
    <source>
        <dbReference type="Proteomes" id="UP001642409"/>
    </source>
</evidence>
<dbReference type="Proteomes" id="UP001642409">
    <property type="component" value="Unassembled WGS sequence"/>
</dbReference>
<dbReference type="EMBL" id="CAXDID020000475">
    <property type="protein sequence ID" value="CAL6095352.1"/>
    <property type="molecule type" value="Genomic_DNA"/>
</dbReference>
<gene>
    <name evidence="2" type="ORF">HINF_LOCUS41905</name>
    <name evidence="3" type="ORF">HINF_LOCUS67907</name>
</gene>
<reference evidence="2" key="1">
    <citation type="submission" date="2023-06" db="EMBL/GenBank/DDBJ databases">
        <authorList>
            <person name="Kurt Z."/>
        </authorList>
    </citation>
    <scope>NUCLEOTIDE SEQUENCE</scope>
</reference>
<organism evidence="2">
    <name type="scientific">Hexamita inflata</name>
    <dbReference type="NCBI Taxonomy" id="28002"/>
    <lineage>
        <taxon>Eukaryota</taxon>
        <taxon>Metamonada</taxon>
        <taxon>Diplomonadida</taxon>
        <taxon>Hexamitidae</taxon>
        <taxon>Hexamitinae</taxon>
        <taxon>Hexamita</taxon>
    </lineage>
</organism>